<accession>G8YRF9</accession>
<dbReference type="FunCoup" id="G8YRF9">
    <property type="interactions" value="1658"/>
</dbReference>
<protein>
    <submittedName>
        <fullName evidence="11">Piso0_000762 protein</fullName>
    </submittedName>
</protein>
<dbReference type="InterPro" id="IPR007863">
    <property type="entry name" value="Peptidase_M16_C"/>
</dbReference>
<feature type="domain" description="Peptidase M16 middle/third" evidence="9">
    <location>
        <begin position="430"/>
        <end position="715"/>
    </location>
</feature>
<dbReference type="Pfam" id="PF22456">
    <property type="entry name" value="PqqF-like_C_4"/>
    <property type="match status" value="1"/>
</dbReference>
<sequence length="1111" mass="127590">MLGGIDSGYGDYLMFFPKYSAYTREILSSIISRRAYHQSSRLRMLEGKYKILADNSSIEKPLLDDRSYRFIKLNSNGLHALVIQDPQTDKSAAALDVHVGSFADKKFQIPGLAHFCEHLLFMGTKKYPEENEYSSYLSEHSGYSNAYTASEHTNYYFEVSADYLEGALDRFAQFFIEPLFSVSCKDREIKAVDSENKKNLQNDLWRFYQLDKSSSNLKHPYNGFSTGNYNTLHTEPVSRGLNVRDVLLDFYNSHYSSSIMSLVILGKEDLDTLTSWAIEKFSDVPQKEATRPNYNGELIYTPDQMKTMIKAKPIMDTHKMELTFLIPDDQEAKWRTKPAGYFSHLLGHEGDGSLLQYLKSKSWVNELSAGSMKVCQGNSVLAVELDLTPEGLDNWDHVLVHIFEYLKLISLEEPKEWLWNELQNMSKINFKFRQKQRAASTVSKMSNTLYKFTEDAFIPSDYILSSSVLREFSAKEIKEYTAYLNANNFRLMLSSRKLNGLNEKEKWYGTEYSYETLPNNVADGISSVGSNPHLHFPVQNKFIPNDFTVLKSKSDSPLIHPYLIEENEKFQVWFKQDDQFEVPRGAIVMFLHLPGTNHSAKNSVHSTLLGELIDDELNNIVYYASLAGLSFSIDHLRDGLMIKVNGFNDKLPVLLEKILDTVVKFEPKKDRYEVMKHKLAQDLRNAGYEVPYAQIGNHFLTLVNCDTYTYDEKVEILETQSNFEDFSKFVNSLLSDSSIFNEVLIQGNFDVSKAREISFNVQKIFSPYSSISDSTEERMSKLRSKSYFVPPGETIRHEVELKDEDNINSCIEYFIQVDRSLENKKLRVFTDLLSTIIQEPCFNQLRTKEQLGYVVFSGTRVTRTTLGFRVLIQSEKSTAYLEYRIKEFLESFSKFVNGKLTDEGFIRFKQALKDKKLQKLKNLGEEVSKFWSAINSGYYDFEEKETHVEILENITKAEFLEFFNKYILPDSKSSGRIIIHLQSRKVPPLDQQKIVHLSVHNFLYRSDFDLASDILDKVIADNYDNLNALAPEVAGLIVKSYPDQDAQKLQSSILETINRDIQSPIPEGFPSGSKYSLEAFKSTFDTTGIPVPVKPLSTYYGPKTIEDQAHL</sequence>
<dbReference type="OrthoDB" id="952271at2759"/>
<keyword evidence="4" id="KW-0378">Hydrolase</keyword>
<reference evidence="11 12" key="1">
    <citation type="journal article" date="2012" name="G3 (Bethesda)">
        <title>Pichia sorbitophila, an interspecies yeast hybrid reveals early steps of genome resolution following polyploidization.</title>
        <authorList>
            <person name="Leh Louis V."/>
            <person name="Despons L."/>
            <person name="Friedrich A."/>
            <person name="Martin T."/>
            <person name="Durrens P."/>
            <person name="Casaregola S."/>
            <person name="Neuveglise C."/>
            <person name="Fairhead C."/>
            <person name="Marck C."/>
            <person name="Cruz J.A."/>
            <person name="Straub M.L."/>
            <person name="Kugler V."/>
            <person name="Sacerdot C."/>
            <person name="Uzunov Z."/>
            <person name="Thierry A."/>
            <person name="Weiss S."/>
            <person name="Bleykasten C."/>
            <person name="De Montigny J."/>
            <person name="Jacques N."/>
            <person name="Jung P."/>
            <person name="Lemaire M."/>
            <person name="Mallet S."/>
            <person name="Morel G."/>
            <person name="Richard G.F."/>
            <person name="Sarkar A."/>
            <person name="Savel G."/>
            <person name="Schacherer J."/>
            <person name="Seret M.L."/>
            <person name="Talla E."/>
            <person name="Samson G."/>
            <person name="Jubin C."/>
            <person name="Poulain J."/>
            <person name="Vacherie B."/>
            <person name="Barbe V."/>
            <person name="Pelletier E."/>
            <person name="Sherman D.J."/>
            <person name="Westhof E."/>
            <person name="Weissenbach J."/>
            <person name="Baret P.V."/>
            <person name="Wincker P."/>
            <person name="Gaillardin C."/>
            <person name="Dujon B."/>
            <person name="Souciet J.L."/>
        </authorList>
    </citation>
    <scope>NUCLEOTIDE SEQUENCE [LARGE SCALE GENOMIC DNA]</scope>
    <source>
        <strain evidence="12">ATCC MYA-4447 / BCRC 22081 / CBS 7064 / NBRC 10061 / NRRL Y-12695</strain>
    </source>
</reference>
<evidence type="ECO:0000256" key="4">
    <source>
        <dbReference type="ARBA" id="ARBA00022801"/>
    </source>
</evidence>
<evidence type="ECO:0000259" key="9">
    <source>
        <dbReference type="Pfam" id="PF16187"/>
    </source>
</evidence>
<dbReference type="GO" id="GO:0043171">
    <property type="term" value="P:peptide catabolic process"/>
    <property type="evidence" value="ECO:0007669"/>
    <property type="project" value="TreeGrafter"/>
</dbReference>
<dbReference type="InterPro" id="IPR050626">
    <property type="entry name" value="Peptidase_M16"/>
</dbReference>
<dbReference type="SUPFAM" id="SSF63411">
    <property type="entry name" value="LuxS/MPP-like metallohydrolase"/>
    <property type="match status" value="4"/>
</dbReference>
<dbReference type="FunFam" id="3.30.830.10:FF:000005">
    <property type="entry name" value="nardilysin isoform X1"/>
    <property type="match status" value="1"/>
</dbReference>
<dbReference type="Proteomes" id="UP000005222">
    <property type="component" value="Chromosome C"/>
</dbReference>
<dbReference type="InterPro" id="IPR011765">
    <property type="entry name" value="Pept_M16_N"/>
</dbReference>
<evidence type="ECO:0000256" key="5">
    <source>
        <dbReference type="ARBA" id="ARBA00022833"/>
    </source>
</evidence>
<dbReference type="Pfam" id="PF05193">
    <property type="entry name" value="Peptidase_M16_C"/>
    <property type="match status" value="1"/>
</dbReference>
<comment type="similarity">
    <text evidence="1">Belongs to the peptidase M16 family.</text>
</comment>
<dbReference type="PANTHER" id="PTHR43690">
    <property type="entry name" value="NARDILYSIN"/>
    <property type="match status" value="1"/>
</dbReference>
<proteinExistence type="inferred from homology"/>
<keyword evidence="5" id="KW-0862">Zinc</keyword>
<dbReference type="GO" id="GO:0005739">
    <property type="term" value="C:mitochondrion"/>
    <property type="evidence" value="ECO:0007669"/>
    <property type="project" value="TreeGrafter"/>
</dbReference>
<dbReference type="GO" id="GO:0046872">
    <property type="term" value="F:metal ion binding"/>
    <property type="evidence" value="ECO:0007669"/>
    <property type="project" value="UniProtKB-KW"/>
</dbReference>
<dbReference type="eggNOG" id="KOG0959">
    <property type="taxonomic scope" value="Eukaryota"/>
</dbReference>
<dbReference type="GO" id="GO:0005829">
    <property type="term" value="C:cytosol"/>
    <property type="evidence" value="ECO:0007669"/>
    <property type="project" value="TreeGrafter"/>
</dbReference>
<dbReference type="EMBL" id="FO082057">
    <property type="protein sequence ID" value="CCE78146.1"/>
    <property type="molecule type" value="Genomic_DNA"/>
</dbReference>
<dbReference type="InParanoid" id="G8YRF9"/>
<evidence type="ECO:0000256" key="6">
    <source>
        <dbReference type="ARBA" id="ARBA00023049"/>
    </source>
</evidence>
<dbReference type="Pfam" id="PF00675">
    <property type="entry name" value="Peptidase_M16"/>
    <property type="match status" value="1"/>
</dbReference>
<dbReference type="PANTHER" id="PTHR43690:SF18">
    <property type="entry name" value="INSULIN-DEGRADING ENZYME-RELATED"/>
    <property type="match status" value="1"/>
</dbReference>
<organism evidence="11 12">
    <name type="scientific">Pichia sorbitophila (strain ATCC MYA-4447 / BCRC 22081 / CBS 7064 / NBRC 10061 / NRRL Y-12695)</name>
    <name type="common">Hybrid yeast</name>
    <dbReference type="NCBI Taxonomy" id="559304"/>
    <lineage>
        <taxon>Eukaryota</taxon>
        <taxon>Fungi</taxon>
        <taxon>Dikarya</taxon>
        <taxon>Ascomycota</taxon>
        <taxon>Saccharomycotina</taxon>
        <taxon>Pichiomycetes</taxon>
        <taxon>Debaryomycetaceae</taxon>
        <taxon>Millerozyma</taxon>
    </lineage>
</organism>
<dbReference type="STRING" id="559304.G8YRF9"/>
<dbReference type="MEROPS" id="M16.008"/>
<dbReference type="GO" id="GO:0004222">
    <property type="term" value="F:metalloendopeptidase activity"/>
    <property type="evidence" value="ECO:0007669"/>
    <property type="project" value="TreeGrafter"/>
</dbReference>
<evidence type="ECO:0000313" key="12">
    <source>
        <dbReference type="Proteomes" id="UP000005222"/>
    </source>
</evidence>
<evidence type="ECO:0000256" key="3">
    <source>
        <dbReference type="ARBA" id="ARBA00022723"/>
    </source>
</evidence>
<dbReference type="HOGENOM" id="CLU_004639_1_2_1"/>
<evidence type="ECO:0000259" key="7">
    <source>
        <dbReference type="Pfam" id="PF00675"/>
    </source>
</evidence>
<evidence type="ECO:0000259" key="10">
    <source>
        <dbReference type="Pfam" id="PF22456"/>
    </source>
</evidence>
<evidence type="ECO:0000256" key="2">
    <source>
        <dbReference type="ARBA" id="ARBA00022670"/>
    </source>
</evidence>
<evidence type="ECO:0000313" key="11">
    <source>
        <dbReference type="EMBL" id="CCE78146.1"/>
    </source>
</evidence>
<keyword evidence="12" id="KW-1185">Reference proteome</keyword>
<dbReference type="GO" id="GO:0051603">
    <property type="term" value="P:proteolysis involved in protein catabolic process"/>
    <property type="evidence" value="ECO:0007669"/>
    <property type="project" value="TreeGrafter"/>
</dbReference>
<dbReference type="Gene3D" id="3.30.830.10">
    <property type="entry name" value="Metalloenzyme, LuxS/M16 peptidase-like"/>
    <property type="match status" value="4"/>
</dbReference>
<dbReference type="InterPro" id="IPR054734">
    <property type="entry name" value="PqqF-like_C_4"/>
</dbReference>
<dbReference type="InterPro" id="IPR032632">
    <property type="entry name" value="Peptidase_M16_M"/>
</dbReference>
<feature type="domain" description="Peptidase M16 C-terminal" evidence="8">
    <location>
        <begin position="244"/>
        <end position="424"/>
    </location>
</feature>
<dbReference type="FunFam" id="3.30.830.10:FF:000004">
    <property type="entry name" value="Putative insulin-degrading enzyme"/>
    <property type="match status" value="1"/>
</dbReference>
<dbReference type="OMA" id="LQSDCWR"/>
<dbReference type="Pfam" id="PF16187">
    <property type="entry name" value="Peptidase_M16_M"/>
    <property type="match status" value="1"/>
</dbReference>
<keyword evidence="3" id="KW-0479">Metal-binding</keyword>
<gene>
    <name evidence="11" type="primary">Piso0_000762</name>
    <name evidence="11" type="ORF">GNLVRS01_PISO0C03478g</name>
</gene>
<keyword evidence="6" id="KW-0482">Metalloprotease</keyword>
<evidence type="ECO:0000256" key="1">
    <source>
        <dbReference type="ARBA" id="ARBA00007261"/>
    </source>
</evidence>
<evidence type="ECO:0000259" key="8">
    <source>
        <dbReference type="Pfam" id="PF05193"/>
    </source>
</evidence>
<keyword evidence="2" id="KW-0645">Protease</keyword>
<feature type="domain" description="Peptidase M16 N-terminal" evidence="7">
    <location>
        <begin position="81"/>
        <end position="213"/>
    </location>
</feature>
<feature type="domain" description="Coenzyme PQQ synthesis protein F-like C-terminal lobe" evidence="10">
    <location>
        <begin position="832"/>
        <end position="931"/>
    </location>
</feature>
<dbReference type="AlphaFoldDB" id="G8YRF9"/>
<dbReference type="InterPro" id="IPR011249">
    <property type="entry name" value="Metalloenz_LuxS/M16"/>
</dbReference>
<name>G8YRF9_PICSO</name>